<evidence type="ECO:0000313" key="3">
    <source>
        <dbReference type="Proteomes" id="UP000694414"/>
    </source>
</evidence>
<protein>
    <recommendedName>
        <fullName evidence="1">GST C-terminal domain-containing protein</fullName>
    </recommendedName>
</protein>
<dbReference type="SUPFAM" id="SSF47616">
    <property type="entry name" value="GST C-terminal domain-like"/>
    <property type="match status" value="1"/>
</dbReference>
<evidence type="ECO:0000259" key="1">
    <source>
        <dbReference type="PROSITE" id="PS50405"/>
    </source>
</evidence>
<dbReference type="GO" id="GO:0006749">
    <property type="term" value="P:glutathione metabolic process"/>
    <property type="evidence" value="ECO:0007669"/>
    <property type="project" value="TreeGrafter"/>
</dbReference>
<dbReference type="AlphaFoldDB" id="A0A8C8ZIJ8"/>
<evidence type="ECO:0000313" key="2">
    <source>
        <dbReference type="Ensembl" id="ENSPSMP00000018571.1"/>
    </source>
</evidence>
<accession>A0A8C8ZIJ8</accession>
<sequence>AGEAAELDPCLWFLGEKLKPKYLEDLPEVLKLYSQFLGTRPWFAGDKITFVDFLAYDVLERNQIFEPKCLDAFPNLKDFMARFQVMPPSSASFTSLVFLPHHAFLILVLKQRITSSY</sequence>
<dbReference type="PANTHER" id="PTHR11571">
    <property type="entry name" value="GLUTATHIONE S-TRANSFERASE"/>
    <property type="match status" value="1"/>
</dbReference>
<dbReference type="InterPro" id="IPR004046">
    <property type="entry name" value="GST_C"/>
</dbReference>
<dbReference type="Ensembl" id="ENSPSMT00000021546.1">
    <property type="protein sequence ID" value="ENSPSMP00000018571.1"/>
    <property type="gene ID" value="ENSPSMG00000013160.1"/>
</dbReference>
<dbReference type="InterPro" id="IPR036282">
    <property type="entry name" value="Glutathione-S-Trfase_C_sf"/>
</dbReference>
<name>A0A8C8ZIJ8_PROSS</name>
<dbReference type="Proteomes" id="UP000694414">
    <property type="component" value="Unplaced"/>
</dbReference>
<dbReference type="PANTHER" id="PTHR11571:SF269">
    <property type="entry name" value="GLUTATHIONE S-TRANSFERASE MU 7"/>
    <property type="match status" value="1"/>
</dbReference>
<dbReference type="FunFam" id="1.20.1050.10:FF:000083">
    <property type="entry name" value="Glutathione S-transferase Mu 1"/>
    <property type="match status" value="1"/>
</dbReference>
<dbReference type="Pfam" id="PF00043">
    <property type="entry name" value="GST_C"/>
    <property type="match status" value="1"/>
</dbReference>
<dbReference type="InterPro" id="IPR010987">
    <property type="entry name" value="Glutathione-S-Trfase_C-like"/>
</dbReference>
<dbReference type="GO" id="GO:0004364">
    <property type="term" value="F:glutathione transferase activity"/>
    <property type="evidence" value="ECO:0007669"/>
    <property type="project" value="TreeGrafter"/>
</dbReference>
<feature type="domain" description="GST C-terminal" evidence="1">
    <location>
        <begin position="1"/>
        <end position="116"/>
    </location>
</feature>
<dbReference type="GeneTree" id="ENSGT00940000155416"/>
<dbReference type="Gene3D" id="1.20.1050.10">
    <property type="match status" value="1"/>
</dbReference>
<reference evidence="2" key="2">
    <citation type="submission" date="2025-09" db="UniProtKB">
        <authorList>
            <consortium name="Ensembl"/>
        </authorList>
    </citation>
    <scope>IDENTIFICATION</scope>
</reference>
<reference evidence="2" key="1">
    <citation type="submission" date="2025-08" db="UniProtKB">
        <authorList>
            <consortium name="Ensembl"/>
        </authorList>
    </citation>
    <scope>IDENTIFICATION</scope>
</reference>
<dbReference type="InterPro" id="IPR050213">
    <property type="entry name" value="GST_superfamily"/>
</dbReference>
<dbReference type="PROSITE" id="PS50405">
    <property type="entry name" value="GST_CTER"/>
    <property type="match status" value="1"/>
</dbReference>
<organism evidence="2 3">
    <name type="scientific">Prolemur simus</name>
    <name type="common">Greater bamboo lemur</name>
    <name type="synonym">Hapalemur simus</name>
    <dbReference type="NCBI Taxonomy" id="1328070"/>
    <lineage>
        <taxon>Eukaryota</taxon>
        <taxon>Metazoa</taxon>
        <taxon>Chordata</taxon>
        <taxon>Craniata</taxon>
        <taxon>Vertebrata</taxon>
        <taxon>Euteleostomi</taxon>
        <taxon>Mammalia</taxon>
        <taxon>Eutheria</taxon>
        <taxon>Euarchontoglires</taxon>
        <taxon>Primates</taxon>
        <taxon>Strepsirrhini</taxon>
        <taxon>Lemuriformes</taxon>
        <taxon>Lemuridae</taxon>
        <taxon>Prolemur</taxon>
    </lineage>
</organism>
<keyword evidence="3" id="KW-1185">Reference proteome</keyword>
<proteinExistence type="predicted"/>